<name>A0A0F9IE45_9ZZZZ</name>
<accession>A0A0F9IE45</accession>
<evidence type="ECO:0000313" key="1">
    <source>
        <dbReference type="EMBL" id="KKL85672.1"/>
    </source>
</evidence>
<dbReference type="EMBL" id="LAZR01021341">
    <property type="protein sequence ID" value="KKL85672.1"/>
    <property type="molecule type" value="Genomic_DNA"/>
</dbReference>
<sequence>MGVNPYIGPWPTGDEWVTMFQLALRQKQMTCDHTRTEPLRNAGLRQTELICSDCESTLRIVTDFQEAETG</sequence>
<gene>
    <name evidence="1" type="ORF">LCGC14_1952400</name>
</gene>
<organism evidence="1">
    <name type="scientific">marine sediment metagenome</name>
    <dbReference type="NCBI Taxonomy" id="412755"/>
    <lineage>
        <taxon>unclassified sequences</taxon>
        <taxon>metagenomes</taxon>
        <taxon>ecological metagenomes</taxon>
    </lineage>
</organism>
<proteinExistence type="predicted"/>
<comment type="caution">
    <text evidence="1">The sequence shown here is derived from an EMBL/GenBank/DDBJ whole genome shotgun (WGS) entry which is preliminary data.</text>
</comment>
<dbReference type="AlphaFoldDB" id="A0A0F9IE45"/>
<protein>
    <submittedName>
        <fullName evidence="1">Uncharacterized protein</fullName>
    </submittedName>
</protein>
<reference evidence="1" key="1">
    <citation type="journal article" date="2015" name="Nature">
        <title>Complex archaea that bridge the gap between prokaryotes and eukaryotes.</title>
        <authorList>
            <person name="Spang A."/>
            <person name="Saw J.H."/>
            <person name="Jorgensen S.L."/>
            <person name="Zaremba-Niedzwiedzka K."/>
            <person name="Martijn J."/>
            <person name="Lind A.E."/>
            <person name="van Eijk R."/>
            <person name="Schleper C."/>
            <person name="Guy L."/>
            <person name="Ettema T.J."/>
        </authorList>
    </citation>
    <scope>NUCLEOTIDE SEQUENCE</scope>
</reference>